<keyword evidence="4" id="KW-1185">Reference proteome</keyword>
<dbReference type="Pfam" id="PF21447">
    <property type="entry name" value="Ppx-GppA_III"/>
    <property type="match status" value="1"/>
</dbReference>
<feature type="domain" description="Ppx/GppA phosphatase C-terminal" evidence="2">
    <location>
        <begin position="12"/>
        <end position="154"/>
    </location>
</feature>
<accession>A0A949U0R5</accession>
<protein>
    <submittedName>
        <fullName evidence="3">HD domain-containing protein</fullName>
    </submittedName>
</protein>
<dbReference type="PANTHER" id="PTHR30005">
    <property type="entry name" value="EXOPOLYPHOSPHATASE"/>
    <property type="match status" value="1"/>
</dbReference>
<evidence type="ECO:0000259" key="2">
    <source>
        <dbReference type="Pfam" id="PF21447"/>
    </source>
</evidence>
<gene>
    <name evidence="3" type="ORF">I6U48_14705</name>
</gene>
<dbReference type="GO" id="GO:0006357">
    <property type="term" value="P:regulation of transcription by RNA polymerase II"/>
    <property type="evidence" value="ECO:0007669"/>
    <property type="project" value="TreeGrafter"/>
</dbReference>
<sequence length="195" mass="22421">MINIQRYLSESEVLKVIEKYNVHNIVVHEKKVASNAVVLFDSIKQNYELSAVDREFLKYSALLHDIGYFIHKENHHEHTKYIILKEPSLDKLPNEIRFILAAVAGSHGKSIDESIGFYSDKLKLRLLKLIALLRIADALDHTHNLNVSLIGIKVRNEALRIKITGQGSEHILKKLKKKSNLFSKVYRIPVLVECF</sequence>
<comment type="similarity">
    <text evidence="1">Belongs to the GppA/Ppx family.</text>
</comment>
<evidence type="ECO:0000313" key="4">
    <source>
        <dbReference type="Proteomes" id="UP000694308"/>
    </source>
</evidence>
<dbReference type="RefSeq" id="WP_218321221.1">
    <property type="nucleotide sequence ID" value="NZ_JAEEGC010000068.1"/>
</dbReference>
<organism evidence="3 4">
    <name type="scientific">Clostridium thailandense</name>
    <dbReference type="NCBI Taxonomy" id="2794346"/>
    <lineage>
        <taxon>Bacteria</taxon>
        <taxon>Bacillati</taxon>
        <taxon>Bacillota</taxon>
        <taxon>Clostridia</taxon>
        <taxon>Eubacteriales</taxon>
        <taxon>Clostridiaceae</taxon>
        <taxon>Clostridium</taxon>
    </lineage>
</organism>
<dbReference type="AlphaFoldDB" id="A0A949U0R5"/>
<dbReference type="InterPro" id="IPR050273">
    <property type="entry name" value="GppA/Ppx_hydrolase"/>
</dbReference>
<comment type="caution">
    <text evidence="3">The sequence shown here is derived from an EMBL/GenBank/DDBJ whole genome shotgun (WGS) entry which is preliminary data.</text>
</comment>
<proteinExistence type="inferred from homology"/>
<reference evidence="3" key="1">
    <citation type="submission" date="2020-12" db="EMBL/GenBank/DDBJ databases">
        <title>Clostridium thailandense sp. nov., a novel acetogenic bacterium isolated from peat land soil in Thailand.</title>
        <authorList>
            <person name="Chaikitkaew S."/>
            <person name="Birkeland N.K."/>
        </authorList>
    </citation>
    <scope>NUCLEOTIDE SEQUENCE</scope>
    <source>
        <strain evidence="3">PL3</strain>
    </source>
</reference>
<evidence type="ECO:0000313" key="3">
    <source>
        <dbReference type="EMBL" id="MBV7274154.1"/>
    </source>
</evidence>
<name>A0A949U0R5_9CLOT</name>
<dbReference type="EMBL" id="JAEEGC010000068">
    <property type="protein sequence ID" value="MBV7274154.1"/>
    <property type="molecule type" value="Genomic_DNA"/>
</dbReference>
<evidence type="ECO:0000256" key="1">
    <source>
        <dbReference type="ARBA" id="ARBA00007125"/>
    </source>
</evidence>
<dbReference type="InterPro" id="IPR003607">
    <property type="entry name" value="HD/PDEase_dom"/>
</dbReference>
<dbReference type="PANTHER" id="PTHR30005:SF0">
    <property type="entry name" value="RETROGRADE REGULATION PROTEIN 2"/>
    <property type="match status" value="1"/>
</dbReference>
<dbReference type="CDD" id="cd00077">
    <property type="entry name" value="HDc"/>
    <property type="match status" value="1"/>
</dbReference>
<dbReference type="Proteomes" id="UP000694308">
    <property type="component" value="Unassembled WGS sequence"/>
</dbReference>
<dbReference type="InterPro" id="IPR048950">
    <property type="entry name" value="Ppx_GppA_C"/>
</dbReference>